<dbReference type="InParanoid" id="K3WEW2"/>
<evidence type="ECO:0000313" key="5">
    <source>
        <dbReference type="EnsemblProtists" id="PYU1_T003503"/>
    </source>
</evidence>
<dbReference type="GO" id="GO:0005737">
    <property type="term" value="C:cytoplasm"/>
    <property type="evidence" value="ECO:0007669"/>
    <property type="project" value="TreeGrafter"/>
</dbReference>
<evidence type="ECO:0000259" key="4">
    <source>
        <dbReference type="PROSITE" id="PS50290"/>
    </source>
</evidence>
<reference evidence="5" key="3">
    <citation type="submission" date="2015-02" db="UniProtKB">
        <authorList>
            <consortium name="EnsemblProtists"/>
        </authorList>
    </citation>
    <scope>IDENTIFICATION</scope>
    <source>
        <strain evidence="5">DAOM BR144</strain>
    </source>
</reference>
<evidence type="ECO:0000256" key="1">
    <source>
        <dbReference type="ARBA" id="ARBA00022679"/>
    </source>
</evidence>
<dbReference type="VEuPathDB" id="FungiDB:PYU1_G003493"/>
<dbReference type="GO" id="GO:0048015">
    <property type="term" value="P:phosphatidylinositol-mediated signaling"/>
    <property type="evidence" value="ECO:0007669"/>
    <property type="project" value="TreeGrafter"/>
</dbReference>
<dbReference type="InterPro" id="IPR018936">
    <property type="entry name" value="PI3/4_kinase_CS"/>
</dbReference>
<dbReference type="GO" id="GO:0016020">
    <property type="term" value="C:membrane"/>
    <property type="evidence" value="ECO:0007669"/>
    <property type="project" value="TreeGrafter"/>
</dbReference>
<dbReference type="PANTHER" id="PTHR10048">
    <property type="entry name" value="PHOSPHATIDYLINOSITOL KINASE"/>
    <property type="match status" value="1"/>
</dbReference>
<dbReference type="InterPro" id="IPR015433">
    <property type="entry name" value="PI3/4_kinase"/>
</dbReference>
<dbReference type="EMBL" id="GL376603">
    <property type="status" value="NOT_ANNOTATED_CDS"/>
    <property type="molecule type" value="Genomic_DNA"/>
</dbReference>
<dbReference type="OMA" id="PFMFVVV"/>
<dbReference type="InterPro" id="IPR011011">
    <property type="entry name" value="Znf_FYVE_PHD"/>
</dbReference>
<reference evidence="6" key="2">
    <citation type="submission" date="2010-04" db="EMBL/GenBank/DDBJ databases">
        <authorList>
            <person name="Buell R."/>
            <person name="Hamilton J."/>
            <person name="Hostetler J."/>
        </authorList>
    </citation>
    <scope>NUCLEOTIDE SEQUENCE [LARGE SCALE GENOMIC DNA]</scope>
    <source>
        <strain evidence="6">DAOM:BR144</strain>
    </source>
</reference>
<dbReference type="SUPFAM" id="SSF57903">
    <property type="entry name" value="FYVE/PHD zinc finger"/>
    <property type="match status" value="1"/>
</dbReference>
<feature type="compositionally biased region" description="Low complexity" evidence="3">
    <location>
        <begin position="180"/>
        <end position="189"/>
    </location>
</feature>
<dbReference type="Gene3D" id="3.30.40.10">
    <property type="entry name" value="Zinc/RING finger domain, C3HC4 (zinc finger)"/>
    <property type="match status" value="1"/>
</dbReference>
<feature type="region of interest" description="Disordered" evidence="3">
    <location>
        <begin position="836"/>
        <end position="870"/>
    </location>
</feature>
<evidence type="ECO:0000313" key="6">
    <source>
        <dbReference type="Proteomes" id="UP000019132"/>
    </source>
</evidence>
<dbReference type="InterPro" id="IPR036940">
    <property type="entry name" value="PI3/4_kinase_cat_sf"/>
</dbReference>
<dbReference type="EnsemblProtists" id="PYU1_T003503">
    <property type="protein sequence ID" value="PYU1_T003503"/>
    <property type="gene ID" value="PYU1_G003493"/>
</dbReference>
<dbReference type="Proteomes" id="UP000019132">
    <property type="component" value="Unassembled WGS sequence"/>
</dbReference>
<dbReference type="AlphaFoldDB" id="K3WEW2"/>
<dbReference type="Gene3D" id="3.30.1010.10">
    <property type="entry name" value="Phosphatidylinositol 3-kinase Catalytic Subunit, Chain A, domain 4"/>
    <property type="match status" value="1"/>
</dbReference>
<reference evidence="6" key="1">
    <citation type="journal article" date="2010" name="Genome Biol.">
        <title>Genome sequence of the necrotrophic plant pathogen Pythium ultimum reveals original pathogenicity mechanisms and effector repertoire.</title>
        <authorList>
            <person name="Levesque C.A."/>
            <person name="Brouwer H."/>
            <person name="Cano L."/>
            <person name="Hamilton J.P."/>
            <person name="Holt C."/>
            <person name="Huitema E."/>
            <person name="Raffaele S."/>
            <person name="Robideau G.P."/>
            <person name="Thines M."/>
            <person name="Win J."/>
            <person name="Zerillo M.M."/>
            <person name="Beakes G.W."/>
            <person name="Boore J.L."/>
            <person name="Busam D."/>
            <person name="Dumas B."/>
            <person name="Ferriera S."/>
            <person name="Fuerstenberg S.I."/>
            <person name="Gachon C.M."/>
            <person name="Gaulin E."/>
            <person name="Govers F."/>
            <person name="Grenville-Briggs L."/>
            <person name="Horner N."/>
            <person name="Hostetler J."/>
            <person name="Jiang R.H."/>
            <person name="Johnson J."/>
            <person name="Krajaejun T."/>
            <person name="Lin H."/>
            <person name="Meijer H.J."/>
            <person name="Moore B."/>
            <person name="Morris P."/>
            <person name="Phuntmart V."/>
            <person name="Puiu D."/>
            <person name="Shetty J."/>
            <person name="Stajich J.E."/>
            <person name="Tripathy S."/>
            <person name="Wawra S."/>
            <person name="van West P."/>
            <person name="Whitty B.R."/>
            <person name="Coutinho P.M."/>
            <person name="Henrissat B."/>
            <person name="Martin F."/>
            <person name="Thomas P.D."/>
            <person name="Tyler B.M."/>
            <person name="De Vries R.P."/>
            <person name="Kamoun S."/>
            <person name="Yandell M."/>
            <person name="Tisserat N."/>
            <person name="Buell C.R."/>
        </authorList>
    </citation>
    <scope>NUCLEOTIDE SEQUENCE</scope>
    <source>
        <strain evidence="6">DAOM:BR144</strain>
    </source>
</reference>
<dbReference type="InterPro" id="IPR011009">
    <property type="entry name" value="Kinase-like_dom_sf"/>
</dbReference>
<feature type="region of interest" description="Disordered" evidence="3">
    <location>
        <begin position="180"/>
        <end position="204"/>
    </location>
</feature>
<keyword evidence="2" id="KW-0418">Kinase</keyword>
<feature type="compositionally biased region" description="Polar residues" evidence="3">
    <location>
        <begin position="195"/>
        <end position="204"/>
    </location>
</feature>
<dbReference type="InterPro" id="IPR013083">
    <property type="entry name" value="Znf_RING/FYVE/PHD"/>
</dbReference>
<dbReference type="InterPro" id="IPR000403">
    <property type="entry name" value="PI3/4_kinase_cat_dom"/>
</dbReference>
<protein>
    <recommendedName>
        <fullName evidence="4">PI3K/PI4K catalytic domain-containing protein</fullName>
    </recommendedName>
</protein>
<accession>K3WEW2</accession>
<dbReference type="GO" id="GO:0046854">
    <property type="term" value="P:phosphatidylinositol phosphate biosynthetic process"/>
    <property type="evidence" value="ECO:0007669"/>
    <property type="project" value="InterPro"/>
</dbReference>
<feature type="domain" description="PI3K/PI4K catalytic" evidence="4">
    <location>
        <begin position="887"/>
        <end position="1183"/>
    </location>
</feature>
<dbReference type="eggNOG" id="KOG0903">
    <property type="taxonomic scope" value="Eukaryota"/>
</dbReference>
<dbReference type="PROSITE" id="PS50290">
    <property type="entry name" value="PI3_4_KINASE_3"/>
    <property type="match status" value="1"/>
</dbReference>
<evidence type="ECO:0000256" key="3">
    <source>
        <dbReference type="SAM" id="MobiDB-lite"/>
    </source>
</evidence>
<organism evidence="5 6">
    <name type="scientific">Globisporangium ultimum (strain ATCC 200006 / CBS 805.95 / DAOM BR144)</name>
    <name type="common">Pythium ultimum</name>
    <dbReference type="NCBI Taxonomy" id="431595"/>
    <lineage>
        <taxon>Eukaryota</taxon>
        <taxon>Sar</taxon>
        <taxon>Stramenopiles</taxon>
        <taxon>Oomycota</taxon>
        <taxon>Peronosporomycetes</taxon>
        <taxon>Pythiales</taxon>
        <taxon>Pythiaceae</taxon>
        <taxon>Globisporangium</taxon>
    </lineage>
</organism>
<feature type="compositionally biased region" description="Low complexity" evidence="3">
    <location>
        <begin position="839"/>
        <end position="853"/>
    </location>
</feature>
<dbReference type="PANTHER" id="PTHR10048:SF22">
    <property type="entry name" value="PHOSPHATIDYLINOSITOL 4-KINASE BETA"/>
    <property type="match status" value="1"/>
</dbReference>
<name>K3WEW2_GLOUD</name>
<dbReference type="PROSITE" id="PS00915">
    <property type="entry name" value="PI3_4_KINASE_1"/>
    <property type="match status" value="1"/>
</dbReference>
<keyword evidence="1" id="KW-0808">Transferase</keyword>
<dbReference type="HOGENOM" id="CLU_263785_0_0_1"/>
<keyword evidence="6" id="KW-1185">Reference proteome</keyword>
<dbReference type="Pfam" id="PF00454">
    <property type="entry name" value="PI3_PI4_kinase"/>
    <property type="match status" value="1"/>
</dbReference>
<dbReference type="SUPFAM" id="SSF56112">
    <property type="entry name" value="Protein kinase-like (PK-like)"/>
    <property type="match status" value="1"/>
</dbReference>
<proteinExistence type="predicted"/>
<dbReference type="GO" id="GO:0004430">
    <property type="term" value="F:1-phosphatidylinositol 4-kinase activity"/>
    <property type="evidence" value="ECO:0007669"/>
    <property type="project" value="TreeGrafter"/>
</dbReference>
<dbReference type="STRING" id="431595.K3WEW2"/>
<dbReference type="Gene3D" id="1.10.1070.11">
    <property type="entry name" value="Phosphatidylinositol 3-/4-kinase, catalytic domain"/>
    <property type="match status" value="1"/>
</dbReference>
<evidence type="ECO:0000256" key="2">
    <source>
        <dbReference type="ARBA" id="ARBA00022777"/>
    </source>
</evidence>
<sequence>MTTTDVCRGLVRIRQQRPCDQKQQLRQQLAFARDGRRPATATLLDARDCGATLLNEDEWYFCALSSVTHTIEWFTVATTDADDDDGDEERSESQRLAATVVSHFEALEETATPQQEPEEEADDRDSLIEFDGLKLDSDCSFYIEDRVNGFAYLCEVESESELSKWAQFIAEHGVQEKLSMSSSVSSDSDAPTSPLLRQSTRPLVRAQTSDLDADDAFGLLSLTKSVFSSTASDAAAAGSSVDGSNHCAPGVFTFNQIEIREEGSTARDDDESSRSSNDSALRFHPDQSLNMVYSSGPKSSTTPSRNQCLRCQKRIGSLFRSAKVCASCNHRFCRLHCNQYAIISSKPKPNGKQSHTKKLSLVCVDCLVRQKLLTSITELATYYAAVVEAGGISRLVRWKFFSQKPKLDLAAHVQAWELGPLSLLSAMFKYRQHPFMFVVVLAQLVKNVEYCIETMDFYWPQFLQWGFVHLADAPPSVQTHYLFFLAATARRSVHLAVKATWECIAAHWDVMTDGAFERGHFIIYMLFFVTQVSFGEARSVLHQLLFGMAPEHQMDELEAQFTKLFQVTREIYVTSMRDSPYFSWLLARTDEEIVASSSNVRQQLFKNCDFLDPFQSDLEQQQNALFARKSLDYGHLVDTKVNITNAPALHIFSDVMQLVRFLVDLTTYLKESTPVPSERKTKLPGLLMDMQHGQFIRPESYLPLVPVVSPLHRVVNVLTDEGTVFSTKARAPTLVFFEVIRSDICEAALRDCFRRNTNPHAQIAVRQRQPTNGSCKVYSQPAGEDSDARLGNTLLDVLNFLDANIVETYVADLVPTSPMEDHNGESISEDSEGLQLFKPASSNGSSPSSQQSAEEVVGVNVGPDDRINSAPDRVRWSSMAAKATANGPPPSSSPSHMKVCRYFGERFKQMKERIRTQSRFAQYPGWSVLPVIAKSFDDMRQEVFVLQGLKLCQLIFQKHNLNLWLRYYSIVCAGKDCGLLEVITDAQSLDALKKKAGANRSFLQIFQEACGRNPITGQIDPIKLEEARQNFIVSMAAYSLFSYVFLIKDRHNGNILLDTEGHIVHIDFGFVLGIAPGNTFSLETAPFKLTTDMVDVIGYPGSKGFDLYKQLVHQGLVALHLEAKQILSLVYLSSKDSNFPCFTGTSRAKIIRRLERRLCVGWTLSDVATTASRIVDKSYNHLGTKQYDWFQQLTNGIAP</sequence>
<feature type="region of interest" description="Disordered" evidence="3">
    <location>
        <begin position="262"/>
        <end position="282"/>
    </location>
</feature>
<dbReference type="SMART" id="SM00146">
    <property type="entry name" value="PI3Kc"/>
    <property type="match status" value="1"/>
</dbReference>